<protein>
    <submittedName>
        <fullName evidence="1">Uncharacterized protein</fullName>
    </submittedName>
</protein>
<dbReference type="AlphaFoldDB" id="A0A9Q1LTC7"/>
<organism evidence="1 2">
    <name type="scientific">Anisodus acutangulus</name>
    <dbReference type="NCBI Taxonomy" id="402998"/>
    <lineage>
        <taxon>Eukaryota</taxon>
        <taxon>Viridiplantae</taxon>
        <taxon>Streptophyta</taxon>
        <taxon>Embryophyta</taxon>
        <taxon>Tracheophyta</taxon>
        <taxon>Spermatophyta</taxon>
        <taxon>Magnoliopsida</taxon>
        <taxon>eudicotyledons</taxon>
        <taxon>Gunneridae</taxon>
        <taxon>Pentapetalae</taxon>
        <taxon>asterids</taxon>
        <taxon>lamiids</taxon>
        <taxon>Solanales</taxon>
        <taxon>Solanaceae</taxon>
        <taxon>Solanoideae</taxon>
        <taxon>Hyoscyameae</taxon>
        <taxon>Anisodus</taxon>
    </lineage>
</organism>
<accession>A0A9Q1LTC7</accession>
<name>A0A9Q1LTC7_9SOLA</name>
<sequence length="105" mass="12449">MIKVKQTSMIMKTMVDMQHWLMTTDLKRTTIVMPQLLCLEIYQLGTLQLKIMDSTVYFKCLISINCQIASFLSLSSSFEYTKHDMITFTDYPFLMITKKWLHLEH</sequence>
<comment type="caution">
    <text evidence="1">The sequence shown here is derived from an EMBL/GenBank/DDBJ whole genome shotgun (WGS) entry which is preliminary data.</text>
</comment>
<keyword evidence="2" id="KW-1185">Reference proteome</keyword>
<dbReference type="Proteomes" id="UP001152561">
    <property type="component" value="Unassembled WGS sequence"/>
</dbReference>
<proteinExistence type="predicted"/>
<dbReference type="EMBL" id="JAJAGQ010000014">
    <property type="protein sequence ID" value="KAJ8542874.1"/>
    <property type="molecule type" value="Genomic_DNA"/>
</dbReference>
<evidence type="ECO:0000313" key="1">
    <source>
        <dbReference type="EMBL" id="KAJ8542874.1"/>
    </source>
</evidence>
<gene>
    <name evidence="1" type="ORF">K7X08_005397</name>
</gene>
<reference evidence="2" key="1">
    <citation type="journal article" date="2023" name="Proc. Natl. Acad. Sci. U.S.A.">
        <title>Genomic and structural basis for evolution of tropane alkaloid biosynthesis.</title>
        <authorList>
            <person name="Wanga Y.-J."/>
            <person name="Taina T."/>
            <person name="Yua J.-Y."/>
            <person name="Lia J."/>
            <person name="Xua B."/>
            <person name="Chenc J."/>
            <person name="D'Auriad J.C."/>
            <person name="Huanga J.-P."/>
            <person name="Huanga S.-X."/>
        </authorList>
    </citation>
    <scope>NUCLEOTIDE SEQUENCE [LARGE SCALE GENOMIC DNA]</scope>
    <source>
        <strain evidence="2">cv. KIB-2019</strain>
    </source>
</reference>
<evidence type="ECO:0000313" key="2">
    <source>
        <dbReference type="Proteomes" id="UP001152561"/>
    </source>
</evidence>